<gene>
    <name evidence="1" type="ORF">EDC59_106197</name>
</gene>
<reference evidence="1 2" key="1">
    <citation type="submission" date="2019-03" db="EMBL/GenBank/DDBJ databases">
        <title>Genomic Encyclopedia of Type Strains, Phase IV (KMG-IV): sequencing the most valuable type-strain genomes for metagenomic binning, comparative biology and taxonomic classification.</title>
        <authorList>
            <person name="Goeker M."/>
        </authorList>
    </citation>
    <scope>NUCLEOTIDE SEQUENCE [LARGE SCALE GENOMIC DNA]</scope>
    <source>
        <strain evidence="1 2">DSM 101483</strain>
    </source>
</reference>
<proteinExistence type="predicted"/>
<evidence type="ECO:0000313" key="2">
    <source>
        <dbReference type="Proteomes" id="UP000295506"/>
    </source>
</evidence>
<comment type="caution">
    <text evidence="1">The sequence shown here is derived from an EMBL/GenBank/DDBJ whole genome shotgun (WGS) entry which is preliminary data.</text>
</comment>
<dbReference type="AlphaFoldDB" id="A0AA94TJ36"/>
<accession>A0AA94TJ36</accession>
<protein>
    <submittedName>
        <fullName evidence="1">Uncharacterized protein</fullName>
    </submittedName>
</protein>
<sequence>MSDISDFADQLQQDVVSDMAESFFGNRKELDNALEAYSGMIRDFLPVVEQLYRAEATLRLLLLDEAAADECFRRLGIDPASMPQAEGAGILPRESLPFALTGKRRFTACVLDAYEQLRKAAQDYLHGQYYDDPVQKGRKRLTMHYRRLEEVAAYINEKIRKANEESSVTSVLREVKRLNPVQMEREQIMGDIYLKEGCGLDNDMCFVPIDFKGYQFPEVADLPPLKDVREPLENFCAELYARRREEARQAMKELAGG</sequence>
<evidence type="ECO:0000313" key="1">
    <source>
        <dbReference type="EMBL" id="TDT88381.1"/>
    </source>
</evidence>
<name>A0AA94TJ36_9BACT</name>
<dbReference type="RefSeq" id="WP_133987293.1">
    <property type="nucleotide sequence ID" value="NZ_CP014206.1"/>
</dbReference>
<dbReference type="Proteomes" id="UP000295506">
    <property type="component" value="Unassembled WGS sequence"/>
</dbReference>
<organism evidence="1 2">
    <name type="scientific">Pseudodesulfovibrio indicus</name>
    <dbReference type="NCBI Taxonomy" id="1716143"/>
    <lineage>
        <taxon>Bacteria</taxon>
        <taxon>Pseudomonadati</taxon>
        <taxon>Thermodesulfobacteriota</taxon>
        <taxon>Desulfovibrionia</taxon>
        <taxon>Desulfovibrionales</taxon>
        <taxon>Desulfovibrionaceae</taxon>
    </lineage>
</organism>
<dbReference type="EMBL" id="SOBK01000006">
    <property type="protein sequence ID" value="TDT88381.1"/>
    <property type="molecule type" value="Genomic_DNA"/>
</dbReference>